<name>A0A4V2FGG3_9BURK</name>
<dbReference type="Proteomes" id="UP000291078">
    <property type="component" value="Unassembled WGS sequence"/>
</dbReference>
<keyword evidence="4" id="KW-1185">Reference proteome</keyword>
<gene>
    <name evidence="3" type="ORF">EV147_3341</name>
</gene>
<accession>A0A4V2FGG3</accession>
<reference evidence="3 4" key="1">
    <citation type="journal article" date="2015" name="Stand. Genomic Sci.">
        <title>Genomic Encyclopedia of Bacterial and Archaeal Type Strains, Phase III: the genomes of soil and plant-associated and newly described type strains.</title>
        <authorList>
            <person name="Whitman W.B."/>
            <person name="Woyke T."/>
            <person name="Klenk H.P."/>
            <person name="Zhou Y."/>
            <person name="Lilburn T.G."/>
            <person name="Beck B.J."/>
            <person name="De Vos P."/>
            <person name="Vandamme P."/>
            <person name="Eisen J.A."/>
            <person name="Garrity G."/>
            <person name="Hugenholtz P."/>
            <person name="Kyrpides N.C."/>
        </authorList>
    </citation>
    <scope>NUCLEOTIDE SEQUENCE [LARGE SCALE GENOMIC DNA]</scope>
    <source>
        <strain evidence="3 4">ASC-9842</strain>
    </source>
</reference>
<dbReference type="PROSITE" id="PS50035">
    <property type="entry name" value="PLD"/>
    <property type="match status" value="2"/>
</dbReference>
<feature type="region of interest" description="Disordered" evidence="1">
    <location>
        <begin position="1"/>
        <end position="21"/>
    </location>
</feature>
<evidence type="ECO:0000256" key="1">
    <source>
        <dbReference type="SAM" id="MobiDB-lite"/>
    </source>
</evidence>
<dbReference type="CDD" id="cd09113">
    <property type="entry name" value="PLDc_ymdC_like_2"/>
    <property type="match status" value="1"/>
</dbReference>
<proteinExistence type="predicted"/>
<dbReference type="InterPro" id="IPR001736">
    <property type="entry name" value="PLipase_D/transphosphatidylase"/>
</dbReference>
<feature type="domain" description="PLD phosphodiesterase" evidence="2">
    <location>
        <begin position="441"/>
        <end position="468"/>
    </location>
</feature>
<evidence type="ECO:0000313" key="3">
    <source>
        <dbReference type="EMBL" id="RZT36679.1"/>
    </source>
</evidence>
<dbReference type="AlphaFoldDB" id="A0A4V2FGG3"/>
<dbReference type="Pfam" id="PF13091">
    <property type="entry name" value="PLDc_2"/>
    <property type="match status" value="2"/>
</dbReference>
<evidence type="ECO:0000259" key="2">
    <source>
        <dbReference type="PROSITE" id="PS50035"/>
    </source>
</evidence>
<dbReference type="InterPro" id="IPR025202">
    <property type="entry name" value="PLD-like_dom"/>
</dbReference>
<sequence length="554" mass="60877">MARMLSGWGRAGAPSGLPRAPRNPLWRRGVQGLAMLLCVTMWCGLLAGCASLPANAGRTPSQAVADTSDTTLARALLPRLAKYPGQSIFYPLGAGPDALTARIALARAAQKTLDMQYYIYDVDTTGSVLLAEVIDAADRGVRVRILMDDIHTAKQDKTWAALDSHPNIEVRLFNPFANRKVRWAEMVYDFGRINRRMHNKQMTIDNLVTIVGGRNIGDAYFSAKPDMSFSDLDVMVGGPAVPAASKVFDEYWNSQNAYPVSTLLKESQDAAPGELKAFRKQIEAKGDMAKASPLVQELVDAGLARGIEMGHLPGYIGGARVISDKADKIEDHPDDPSTHAIPQLRAMMEKAERELVLVSPYFVPDEENRQWLAGIAKRGVIVKVLTNSFAATDVAAVHAGYAPTREPMLRAGVELYELKPTAANADLAKSRTRKSRMFASSRASLHAKAYVVDRHLLFIGSLNLDPRSIKLNTEMGVVLDSVPMATRLVEDMEKNLMQIAWRVQLKKDDSGKESLTWTTIEDGKEVVLTSEPDMSIWQHMGIGVLRMLPVEDQL</sequence>
<feature type="domain" description="PLD phosphodiesterase" evidence="2">
    <location>
        <begin position="193"/>
        <end position="220"/>
    </location>
</feature>
<dbReference type="CDD" id="cd09111">
    <property type="entry name" value="PLDc_ymdC_like_1"/>
    <property type="match status" value="1"/>
</dbReference>
<dbReference type="Gene3D" id="3.30.870.10">
    <property type="entry name" value="Endonuclease Chain A"/>
    <property type="match status" value="2"/>
</dbReference>
<dbReference type="SUPFAM" id="SSF56024">
    <property type="entry name" value="Phospholipase D/nuclease"/>
    <property type="match status" value="2"/>
</dbReference>
<protein>
    <submittedName>
        <fullName evidence="3">Putative cardiolipin synthase</fullName>
    </submittedName>
</protein>
<dbReference type="GO" id="GO:0030572">
    <property type="term" value="F:phosphatidyltransferase activity"/>
    <property type="evidence" value="ECO:0007669"/>
    <property type="project" value="UniProtKB-ARBA"/>
</dbReference>
<dbReference type="EMBL" id="SGXM01000004">
    <property type="protein sequence ID" value="RZT36679.1"/>
    <property type="molecule type" value="Genomic_DNA"/>
</dbReference>
<dbReference type="PANTHER" id="PTHR21248:SF12">
    <property type="entry name" value="CARDIOLIPIN SYNTHASE C"/>
    <property type="match status" value="1"/>
</dbReference>
<dbReference type="SMART" id="SM00155">
    <property type="entry name" value="PLDc"/>
    <property type="match status" value="2"/>
</dbReference>
<evidence type="ECO:0000313" key="4">
    <source>
        <dbReference type="Proteomes" id="UP000291078"/>
    </source>
</evidence>
<dbReference type="GO" id="GO:0032049">
    <property type="term" value="P:cardiolipin biosynthetic process"/>
    <property type="evidence" value="ECO:0007669"/>
    <property type="project" value="UniProtKB-ARBA"/>
</dbReference>
<comment type="caution">
    <text evidence="3">The sequence shown here is derived from an EMBL/GenBank/DDBJ whole genome shotgun (WGS) entry which is preliminary data.</text>
</comment>
<organism evidence="3 4">
    <name type="scientific">Cupriavidus agavae</name>
    <dbReference type="NCBI Taxonomy" id="1001822"/>
    <lineage>
        <taxon>Bacteria</taxon>
        <taxon>Pseudomonadati</taxon>
        <taxon>Pseudomonadota</taxon>
        <taxon>Betaproteobacteria</taxon>
        <taxon>Burkholderiales</taxon>
        <taxon>Burkholderiaceae</taxon>
        <taxon>Cupriavidus</taxon>
    </lineage>
</organism>
<dbReference type="PANTHER" id="PTHR21248">
    <property type="entry name" value="CARDIOLIPIN SYNTHASE"/>
    <property type="match status" value="1"/>
</dbReference>